<dbReference type="EMBL" id="BSNJ01000004">
    <property type="protein sequence ID" value="GLQ20875.1"/>
    <property type="molecule type" value="Genomic_DNA"/>
</dbReference>
<accession>A0ABQ5V1G6</accession>
<evidence type="ECO:0000313" key="1">
    <source>
        <dbReference type="EMBL" id="GLQ20875.1"/>
    </source>
</evidence>
<reference evidence="1" key="2">
    <citation type="submission" date="2023-01" db="EMBL/GenBank/DDBJ databases">
        <title>Draft genome sequence of Algimonas porphyrae strain NBRC 108216.</title>
        <authorList>
            <person name="Sun Q."/>
            <person name="Mori K."/>
        </authorList>
    </citation>
    <scope>NUCLEOTIDE SEQUENCE</scope>
    <source>
        <strain evidence="1">NBRC 108216</strain>
    </source>
</reference>
<organism evidence="1 2">
    <name type="scientific">Algimonas porphyrae</name>
    <dbReference type="NCBI Taxonomy" id="1128113"/>
    <lineage>
        <taxon>Bacteria</taxon>
        <taxon>Pseudomonadati</taxon>
        <taxon>Pseudomonadota</taxon>
        <taxon>Alphaproteobacteria</taxon>
        <taxon>Maricaulales</taxon>
        <taxon>Robiginitomaculaceae</taxon>
        <taxon>Algimonas</taxon>
    </lineage>
</organism>
<protein>
    <submittedName>
        <fullName evidence="1">Uncharacterized protein</fullName>
    </submittedName>
</protein>
<dbReference type="RefSeq" id="WP_284371860.1">
    <property type="nucleotide sequence ID" value="NZ_BSNJ01000004.1"/>
</dbReference>
<keyword evidence="2" id="KW-1185">Reference proteome</keyword>
<dbReference type="Proteomes" id="UP001161390">
    <property type="component" value="Unassembled WGS sequence"/>
</dbReference>
<sequence length="228" mass="25734">MSEPSFIDAAIQTVPNELIDRLVKACIADGASNREARECVSKIIRFIAEEALVVDVGGRVKSLKRKEIRAIKTIIKANVRSAAAWRSLSDDARTLFLDFVELHLPRFVEPKPDVSLARIMSVHDLFLEIDPEDFEDFAPSPGRRVHPSIGIIAGEALFLWHESTGTYPARTKDKIDSHPTHEFFQCLPLIMSYIYRPEHEVSQQLTERSLLDAASKKIEAWKAPESEL</sequence>
<proteinExistence type="predicted"/>
<gene>
    <name evidence="1" type="ORF">GCM10007854_18300</name>
</gene>
<reference evidence="1" key="1">
    <citation type="journal article" date="2014" name="Int. J. Syst. Evol. Microbiol.">
        <title>Complete genome of a new Firmicutes species belonging to the dominant human colonic microbiota ('Ruminococcus bicirculans') reveals two chromosomes and a selective capacity to utilize plant glucans.</title>
        <authorList>
            <consortium name="NISC Comparative Sequencing Program"/>
            <person name="Wegmann U."/>
            <person name="Louis P."/>
            <person name="Goesmann A."/>
            <person name="Henrissat B."/>
            <person name="Duncan S.H."/>
            <person name="Flint H.J."/>
        </authorList>
    </citation>
    <scope>NUCLEOTIDE SEQUENCE</scope>
    <source>
        <strain evidence="1">NBRC 108216</strain>
    </source>
</reference>
<evidence type="ECO:0000313" key="2">
    <source>
        <dbReference type="Proteomes" id="UP001161390"/>
    </source>
</evidence>
<comment type="caution">
    <text evidence="1">The sequence shown here is derived from an EMBL/GenBank/DDBJ whole genome shotgun (WGS) entry which is preliminary data.</text>
</comment>
<name>A0ABQ5V1G6_9PROT</name>